<keyword evidence="1" id="KW-0175">Coiled coil</keyword>
<dbReference type="Proteomes" id="UP000614811">
    <property type="component" value="Unassembled WGS sequence"/>
</dbReference>
<accession>A0A918S0X8</accession>
<evidence type="ECO:0000259" key="3">
    <source>
        <dbReference type="Pfam" id="PF13598"/>
    </source>
</evidence>
<feature type="coiled-coil region" evidence="1">
    <location>
        <begin position="100"/>
        <end position="127"/>
    </location>
</feature>
<feature type="chain" id="PRO_5037265698" description="Mucoidy inhibitor MuiA family protein" evidence="2">
    <location>
        <begin position="24"/>
        <end position="547"/>
    </location>
</feature>
<dbReference type="PANTHER" id="PTHR31005">
    <property type="entry name" value="DUF4139 DOMAIN-CONTAINING PROTEIN"/>
    <property type="match status" value="1"/>
</dbReference>
<keyword evidence="2" id="KW-0732">Signal</keyword>
<feature type="domain" description="DUF4140" evidence="4">
    <location>
        <begin position="33"/>
        <end position="131"/>
    </location>
</feature>
<feature type="signal peptide" evidence="2">
    <location>
        <begin position="1"/>
        <end position="23"/>
    </location>
</feature>
<evidence type="ECO:0000256" key="1">
    <source>
        <dbReference type="SAM" id="Coils"/>
    </source>
</evidence>
<sequence length="547" mass="59921">MQMQKILMAMVLVGTLVTPGADAASLASKISEVTVYSYGATVTRTASLTTHAGEQRIEMAGFPADLEPERLRLELSNTEVRLGQVKVVRNELRDTDNPEVLTLRASLESVQEKIQVLEDADKAAKLQLTFLESLATGYSKEAWSGAAQANADTASWQRALTLMQGGAAQAYATLRDNARAKAELQKDAALLERQLADKRSTSQASSTVVMDLISDSARSITIQARYPQDDAQWYPVYEARLDTAKESLLLAQKAVVSQSTDEVWNDVKVILSTSEPSQDIVAPEVSSRFVNLAPPIARRSASRQDMYQAVAAPMMADSVEEIVVTGSKQVRDPSWSGTFAMNFPIPGRISISNNNDESQRFDLKSYEFAAELVTQIVPRQKTEAFLTAKLVNTGSDPLYSSSMNVFVDGVFMGEAMMPSLLPGAEVNLPMGQDPRIEVKVVDQGGKDAKSGVFKKQRIEAMDLVYQITNRRPGAALVEVRDAYPVAKNRDIKIEQADNATPPTVEDEDKQAGVMVWRKSLTAGETWSIRYAYTLTHPADERLVSGAR</sequence>
<feature type="coiled-coil region" evidence="1">
    <location>
        <begin position="174"/>
        <end position="201"/>
    </location>
</feature>
<dbReference type="NCBIfam" id="TIGR02231">
    <property type="entry name" value="mucoidy inhibitor MuiA family protein"/>
    <property type="match status" value="1"/>
</dbReference>
<dbReference type="InterPro" id="IPR037291">
    <property type="entry name" value="DUF4139"/>
</dbReference>
<dbReference type="InterPro" id="IPR025554">
    <property type="entry name" value="DUF4140"/>
</dbReference>
<organism evidence="5 6">
    <name type="scientific">Arenicella chitinivorans</name>
    <dbReference type="NCBI Taxonomy" id="1329800"/>
    <lineage>
        <taxon>Bacteria</taxon>
        <taxon>Pseudomonadati</taxon>
        <taxon>Pseudomonadota</taxon>
        <taxon>Gammaproteobacteria</taxon>
        <taxon>Arenicellales</taxon>
        <taxon>Arenicellaceae</taxon>
        <taxon>Arenicella</taxon>
    </lineage>
</organism>
<dbReference type="EMBL" id="BMXA01000007">
    <property type="protein sequence ID" value="GHA19089.1"/>
    <property type="molecule type" value="Genomic_DNA"/>
</dbReference>
<comment type="caution">
    <text evidence="5">The sequence shown here is derived from an EMBL/GenBank/DDBJ whole genome shotgun (WGS) entry which is preliminary data.</text>
</comment>
<feature type="domain" description="DUF4139" evidence="3">
    <location>
        <begin position="224"/>
        <end position="537"/>
    </location>
</feature>
<evidence type="ECO:0000259" key="4">
    <source>
        <dbReference type="Pfam" id="PF13600"/>
    </source>
</evidence>
<evidence type="ECO:0000313" key="6">
    <source>
        <dbReference type="Proteomes" id="UP000614811"/>
    </source>
</evidence>
<evidence type="ECO:0000313" key="5">
    <source>
        <dbReference type="EMBL" id="GHA19089.1"/>
    </source>
</evidence>
<dbReference type="InterPro" id="IPR011935">
    <property type="entry name" value="CHP02231"/>
</dbReference>
<protein>
    <recommendedName>
        <fullName evidence="7">Mucoidy inhibitor MuiA family protein</fullName>
    </recommendedName>
</protein>
<reference evidence="5" key="1">
    <citation type="journal article" date="2014" name="Int. J. Syst. Evol. Microbiol.">
        <title>Complete genome sequence of Corynebacterium casei LMG S-19264T (=DSM 44701T), isolated from a smear-ripened cheese.</title>
        <authorList>
            <consortium name="US DOE Joint Genome Institute (JGI-PGF)"/>
            <person name="Walter F."/>
            <person name="Albersmeier A."/>
            <person name="Kalinowski J."/>
            <person name="Ruckert C."/>
        </authorList>
    </citation>
    <scope>NUCLEOTIDE SEQUENCE</scope>
    <source>
        <strain evidence="5">KCTC 12711</strain>
    </source>
</reference>
<dbReference type="PANTHER" id="PTHR31005:SF8">
    <property type="entry name" value="DUF4139 DOMAIN-CONTAINING PROTEIN"/>
    <property type="match status" value="1"/>
</dbReference>
<evidence type="ECO:0008006" key="7">
    <source>
        <dbReference type="Google" id="ProtNLM"/>
    </source>
</evidence>
<dbReference type="AlphaFoldDB" id="A0A918S0X8"/>
<dbReference type="Pfam" id="PF13598">
    <property type="entry name" value="DUF4139"/>
    <property type="match status" value="1"/>
</dbReference>
<name>A0A918S0X8_9GAMM</name>
<dbReference type="Pfam" id="PF13600">
    <property type="entry name" value="DUF4140"/>
    <property type="match status" value="1"/>
</dbReference>
<reference evidence="5" key="2">
    <citation type="submission" date="2020-09" db="EMBL/GenBank/DDBJ databases">
        <authorList>
            <person name="Sun Q."/>
            <person name="Kim S."/>
        </authorList>
    </citation>
    <scope>NUCLEOTIDE SEQUENCE</scope>
    <source>
        <strain evidence="5">KCTC 12711</strain>
    </source>
</reference>
<keyword evidence="6" id="KW-1185">Reference proteome</keyword>
<proteinExistence type="predicted"/>
<gene>
    <name evidence="5" type="ORF">GCM10008090_31080</name>
</gene>
<evidence type="ECO:0000256" key="2">
    <source>
        <dbReference type="SAM" id="SignalP"/>
    </source>
</evidence>